<protein>
    <recommendedName>
        <fullName evidence="1">Reverse transcriptase Ty1/copia-type domain-containing protein</fullName>
    </recommendedName>
</protein>
<comment type="caution">
    <text evidence="2">The sequence shown here is derived from an EMBL/GenBank/DDBJ whole genome shotgun (WGS) entry which is preliminary data.</text>
</comment>
<accession>A0A438IB55</accession>
<dbReference type="EMBL" id="QGNW01000126">
    <property type="protein sequence ID" value="RVW93899.1"/>
    <property type="molecule type" value="Genomic_DNA"/>
</dbReference>
<evidence type="ECO:0000313" key="2">
    <source>
        <dbReference type="EMBL" id="RVW93899.1"/>
    </source>
</evidence>
<sequence length="70" mass="8147">MDEEIKALNKTRTWDLVTLHPGKFVVERYKARLVAKGFTWKYEVDYDDTFSLVARMASIHCLIVVDSIRG</sequence>
<reference evidence="2 3" key="1">
    <citation type="journal article" date="2018" name="PLoS Genet.">
        <title>Population sequencing reveals clonal diversity and ancestral inbreeding in the grapevine cultivar Chardonnay.</title>
        <authorList>
            <person name="Roach M.J."/>
            <person name="Johnson D.L."/>
            <person name="Bohlmann J."/>
            <person name="van Vuuren H.J."/>
            <person name="Jones S.J."/>
            <person name="Pretorius I.S."/>
            <person name="Schmidt S.A."/>
            <person name="Borneman A.R."/>
        </authorList>
    </citation>
    <scope>NUCLEOTIDE SEQUENCE [LARGE SCALE GENOMIC DNA]</scope>
    <source>
        <strain evidence="3">cv. Chardonnay</strain>
        <tissue evidence="2">Leaf</tissue>
    </source>
</reference>
<dbReference type="InterPro" id="IPR013103">
    <property type="entry name" value="RVT_2"/>
</dbReference>
<evidence type="ECO:0000313" key="3">
    <source>
        <dbReference type="Proteomes" id="UP000288805"/>
    </source>
</evidence>
<dbReference type="Pfam" id="PF07727">
    <property type="entry name" value="RVT_2"/>
    <property type="match status" value="1"/>
</dbReference>
<feature type="domain" description="Reverse transcriptase Ty1/copia-type" evidence="1">
    <location>
        <begin position="21"/>
        <end position="65"/>
    </location>
</feature>
<evidence type="ECO:0000259" key="1">
    <source>
        <dbReference type="Pfam" id="PF07727"/>
    </source>
</evidence>
<organism evidence="2 3">
    <name type="scientific">Vitis vinifera</name>
    <name type="common">Grape</name>
    <dbReference type="NCBI Taxonomy" id="29760"/>
    <lineage>
        <taxon>Eukaryota</taxon>
        <taxon>Viridiplantae</taxon>
        <taxon>Streptophyta</taxon>
        <taxon>Embryophyta</taxon>
        <taxon>Tracheophyta</taxon>
        <taxon>Spermatophyta</taxon>
        <taxon>Magnoliopsida</taxon>
        <taxon>eudicotyledons</taxon>
        <taxon>Gunneridae</taxon>
        <taxon>Pentapetalae</taxon>
        <taxon>rosids</taxon>
        <taxon>Vitales</taxon>
        <taxon>Vitaceae</taxon>
        <taxon>Viteae</taxon>
        <taxon>Vitis</taxon>
    </lineage>
</organism>
<proteinExistence type="predicted"/>
<dbReference type="AlphaFoldDB" id="A0A438IB55"/>
<gene>
    <name evidence="2" type="ORF">CK203_028201</name>
</gene>
<dbReference type="Proteomes" id="UP000288805">
    <property type="component" value="Unassembled WGS sequence"/>
</dbReference>
<name>A0A438IB55_VITVI</name>